<protein>
    <submittedName>
        <fullName evidence="3">Uncharacterized protein</fullName>
    </submittedName>
</protein>
<name>A0A934M372_9RHOB</name>
<evidence type="ECO:0000256" key="2">
    <source>
        <dbReference type="SAM" id="Phobius"/>
    </source>
</evidence>
<feature type="region of interest" description="Disordered" evidence="1">
    <location>
        <begin position="152"/>
        <end position="183"/>
    </location>
</feature>
<accession>A0A934M372</accession>
<evidence type="ECO:0000313" key="3">
    <source>
        <dbReference type="EMBL" id="MBI6629564.1"/>
    </source>
</evidence>
<keyword evidence="4" id="KW-1185">Reference proteome</keyword>
<dbReference type="RefSeq" id="WP_198685594.1">
    <property type="nucleotide sequence ID" value="NZ_JAEIJD010000004.1"/>
</dbReference>
<organism evidence="3 4">
    <name type="scientific">Pontibaca salina</name>
    <dbReference type="NCBI Taxonomy" id="2795731"/>
    <lineage>
        <taxon>Bacteria</taxon>
        <taxon>Pseudomonadati</taxon>
        <taxon>Pseudomonadota</taxon>
        <taxon>Alphaproteobacteria</taxon>
        <taxon>Rhodobacterales</taxon>
        <taxon>Roseobacteraceae</taxon>
        <taxon>Pontibaca</taxon>
    </lineage>
</organism>
<gene>
    <name evidence="3" type="ORF">JAO82_06665</name>
</gene>
<feature type="transmembrane region" description="Helical" evidence="2">
    <location>
        <begin position="32"/>
        <end position="50"/>
    </location>
</feature>
<feature type="transmembrane region" description="Helical" evidence="2">
    <location>
        <begin position="62"/>
        <end position="82"/>
    </location>
</feature>
<feature type="compositionally biased region" description="Polar residues" evidence="1">
    <location>
        <begin position="1"/>
        <end position="18"/>
    </location>
</feature>
<proteinExistence type="predicted"/>
<keyword evidence="2" id="KW-0472">Membrane</keyword>
<feature type="region of interest" description="Disordered" evidence="1">
    <location>
        <begin position="109"/>
        <end position="133"/>
    </location>
</feature>
<evidence type="ECO:0000256" key="1">
    <source>
        <dbReference type="SAM" id="MobiDB-lite"/>
    </source>
</evidence>
<reference evidence="3" key="1">
    <citation type="submission" date="2020-12" db="EMBL/GenBank/DDBJ databases">
        <title>Pontibaca salina gen. nov., sp. nov., isolated from marine sediment.</title>
        <authorList>
            <person name="Bo J."/>
            <person name="Wang S."/>
            <person name="Song X."/>
            <person name="Du Z."/>
        </authorList>
    </citation>
    <scope>NUCLEOTIDE SEQUENCE</scope>
    <source>
        <strain evidence="3">S1109L</strain>
    </source>
</reference>
<dbReference type="EMBL" id="JAEIJD010000004">
    <property type="protein sequence ID" value="MBI6629564.1"/>
    <property type="molecule type" value="Genomic_DNA"/>
</dbReference>
<sequence length="337" mass="37034">MPAASRNSETVPPASRSSARPVRTEIITTDRVAIVLSLIWLGTAGQILWLAPSDPAIPLDGFHILMTLLALFLPVGMIWVAAITMRATHVMREESTRLQAAVDAMRQARVAQSRHAAARPERPKAGPDRSGLQHKTAAISFSRNHANLRPASATHKALAQKGAERDQRSLPLATPPEALDPPLTNADFIRALNFPETADDTNGFAALRRALRDRATARMIQASQDVLTLLSQSGVYMDDLPPDRARPELWRQFAQGSRGREIAPLGGIHDDTALSQTAERMKQDPIFRDVAHHFLRRFDRTFADFEARASDAEISAFGDTRTARAFMLLGRVAGTFD</sequence>
<feature type="compositionally biased region" description="Basic and acidic residues" evidence="1">
    <location>
        <begin position="118"/>
        <end position="127"/>
    </location>
</feature>
<comment type="caution">
    <text evidence="3">The sequence shown here is derived from an EMBL/GenBank/DDBJ whole genome shotgun (WGS) entry which is preliminary data.</text>
</comment>
<dbReference type="AlphaFoldDB" id="A0A934M372"/>
<feature type="region of interest" description="Disordered" evidence="1">
    <location>
        <begin position="1"/>
        <end position="22"/>
    </location>
</feature>
<keyword evidence="2" id="KW-1133">Transmembrane helix</keyword>
<evidence type="ECO:0000313" key="4">
    <source>
        <dbReference type="Proteomes" id="UP000613255"/>
    </source>
</evidence>
<keyword evidence="2" id="KW-0812">Transmembrane</keyword>
<dbReference type="Proteomes" id="UP000613255">
    <property type="component" value="Unassembled WGS sequence"/>
</dbReference>